<keyword evidence="3 4" id="KW-0862">Zinc</keyword>
<dbReference type="InterPro" id="IPR036855">
    <property type="entry name" value="Znf_CCCH_sf"/>
</dbReference>
<dbReference type="PANTHER" id="PTHR36971:SF3">
    <property type="entry name" value="C3H1-TYPE DOMAIN-CONTAINING PROTEIN"/>
    <property type="match status" value="1"/>
</dbReference>
<evidence type="ECO:0000256" key="2">
    <source>
        <dbReference type="ARBA" id="ARBA00022771"/>
    </source>
</evidence>
<dbReference type="STRING" id="145388.A0A0D2LFF6"/>
<name>A0A0D2LFF6_9CHLO</name>
<reference evidence="7 8" key="1">
    <citation type="journal article" date="2013" name="BMC Genomics">
        <title>Reconstruction of the lipid metabolism for the microalga Monoraphidium neglectum from its genome sequence reveals characteristics suitable for biofuel production.</title>
        <authorList>
            <person name="Bogen C."/>
            <person name="Al-Dilaimi A."/>
            <person name="Albersmeier A."/>
            <person name="Wichmann J."/>
            <person name="Grundmann M."/>
            <person name="Rupp O."/>
            <person name="Lauersen K.J."/>
            <person name="Blifernez-Klassen O."/>
            <person name="Kalinowski J."/>
            <person name="Goesmann A."/>
            <person name="Mussgnug J.H."/>
            <person name="Kruse O."/>
        </authorList>
    </citation>
    <scope>NUCLEOTIDE SEQUENCE [LARGE SCALE GENOMIC DNA]</scope>
    <source>
        <strain evidence="7 8">SAG 48.87</strain>
    </source>
</reference>
<dbReference type="Gene3D" id="4.10.1000.10">
    <property type="entry name" value="Zinc finger, CCCH-type"/>
    <property type="match status" value="1"/>
</dbReference>
<dbReference type="PANTHER" id="PTHR36971">
    <property type="entry name" value="UNNAMED PRODUCT"/>
    <property type="match status" value="1"/>
</dbReference>
<dbReference type="GO" id="GO:0008270">
    <property type="term" value="F:zinc ion binding"/>
    <property type="evidence" value="ECO:0007669"/>
    <property type="project" value="UniProtKB-KW"/>
</dbReference>
<keyword evidence="8" id="KW-1185">Reference proteome</keyword>
<dbReference type="Proteomes" id="UP000054498">
    <property type="component" value="Unassembled WGS sequence"/>
</dbReference>
<feature type="compositionally biased region" description="Low complexity" evidence="5">
    <location>
        <begin position="113"/>
        <end position="140"/>
    </location>
</feature>
<feature type="compositionally biased region" description="Polar residues" evidence="5">
    <location>
        <begin position="141"/>
        <end position="150"/>
    </location>
</feature>
<protein>
    <recommendedName>
        <fullName evidence="6">C3H1-type domain-containing protein</fullName>
    </recommendedName>
</protein>
<organism evidence="7 8">
    <name type="scientific">Monoraphidium neglectum</name>
    <dbReference type="NCBI Taxonomy" id="145388"/>
    <lineage>
        <taxon>Eukaryota</taxon>
        <taxon>Viridiplantae</taxon>
        <taxon>Chlorophyta</taxon>
        <taxon>core chlorophytes</taxon>
        <taxon>Chlorophyceae</taxon>
        <taxon>CS clade</taxon>
        <taxon>Sphaeropleales</taxon>
        <taxon>Selenastraceae</taxon>
        <taxon>Monoraphidium</taxon>
    </lineage>
</organism>
<dbReference type="SUPFAM" id="SSF90229">
    <property type="entry name" value="CCCH zinc finger"/>
    <property type="match status" value="1"/>
</dbReference>
<evidence type="ECO:0000256" key="5">
    <source>
        <dbReference type="SAM" id="MobiDB-lite"/>
    </source>
</evidence>
<keyword evidence="1 4" id="KW-0479">Metal-binding</keyword>
<dbReference type="OrthoDB" id="7459479at2759"/>
<feature type="domain" description="C3H1-type" evidence="6">
    <location>
        <begin position="172"/>
        <end position="200"/>
    </location>
</feature>
<dbReference type="RefSeq" id="XP_013904393.1">
    <property type="nucleotide sequence ID" value="XM_014048939.1"/>
</dbReference>
<dbReference type="PROSITE" id="PS50103">
    <property type="entry name" value="ZF_C3H1"/>
    <property type="match status" value="1"/>
</dbReference>
<dbReference type="InterPro" id="IPR000571">
    <property type="entry name" value="Znf_CCCH"/>
</dbReference>
<dbReference type="KEGG" id="mng:MNEG_2591"/>
<evidence type="ECO:0000256" key="3">
    <source>
        <dbReference type="ARBA" id="ARBA00022833"/>
    </source>
</evidence>
<sequence length="277" mass="30009">MEQPRQETIVGQQLPSLQAAAEERWVEVIVKASHFDRVLEARDSIRVGDVVSFEGRYQDDESSILTCLGFEVLQRWREVSGGASFAPRVPPRRQHGKHAARNGHGAVGEDQQARQQQQQNSEKAQQQKQQQRAEQQQEQRATPNSGTTTAAEAPGAVQPSPAPATAAAVVAAPQLQLCKFYVNSGQCLKGDACPYAHVAAAARGAVLQSWVRRRTAERRANAEREGCCHVAGAASKRYRARVFARWLVGTFGRDALNQGAGVLDIAAQGAEVARPGG</sequence>
<feature type="compositionally biased region" description="Basic residues" evidence="5">
    <location>
        <begin position="90"/>
        <end position="101"/>
    </location>
</feature>
<gene>
    <name evidence="7" type="ORF">MNEG_2591</name>
</gene>
<dbReference type="SMART" id="SM00356">
    <property type="entry name" value="ZnF_C3H1"/>
    <property type="match status" value="1"/>
</dbReference>
<proteinExistence type="predicted"/>
<keyword evidence="2 4" id="KW-0863">Zinc-finger</keyword>
<evidence type="ECO:0000256" key="1">
    <source>
        <dbReference type="ARBA" id="ARBA00022723"/>
    </source>
</evidence>
<dbReference type="AlphaFoldDB" id="A0A0D2LFF6"/>
<dbReference type="GeneID" id="25735469"/>
<evidence type="ECO:0000256" key="4">
    <source>
        <dbReference type="PROSITE-ProRule" id="PRU00723"/>
    </source>
</evidence>
<dbReference type="EMBL" id="KK100516">
    <property type="protein sequence ID" value="KIZ05374.1"/>
    <property type="molecule type" value="Genomic_DNA"/>
</dbReference>
<evidence type="ECO:0000313" key="7">
    <source>
        <dbReference type="EMBL" id="KIZ05374.1"/>
    </source>
</evidence>
<dbReference type="Pfam" id="PF18345">
    <property type="entry name" value="zf_CCCH_4"/>
    <property type="match status" value="1"/>
</dbReference>
<feature type="region of interest" description="Disordered" evidence="5">
    <location>
        <begin position="83"/>
        <end position="161"/>
    </location>
</feature>
<evidence type="ECO:0000259" key="6">
    <source>
        <dbReference type="PROSITE" id="PS50103"/>
    </source>
</evidence>
<evidence type="ECO:0000313" key="8">
    <source>
        <dbReference type="Proteomes" id="UP000054498"/>
    </source>
</evidence>
<accession>A0A0D2LFF6</accession>
<feature type="zinc finger region" description="C3H1-type" evidence="4">
    <location>
        <begin position="172"/>
        <end position="200"/>
    </location>
</feature>